<dbReference type="PROSITE" id="PS51257">
    <property type="entry name" value="PROKAR_LIPOPROTEIN"/>
    <property type="match status" value="1"/>
</dbReference>
<keyword evidence="2" id="KW-0449">Lipoprotein</keyword>
<gene>
    <name evidence="2" type="primary">yhcN</name>
    <name evidence="2" type="ORF">CQU01_09850</name>
</gene>
<dbReference type="Proteomes" id="UP000321491">
    <property type="component" value="Unassembled WGS sequence"/>
</dbReference>
<name>A0A511UVY3_9BACI</name>
<protein>
    <submittedName>
        <fullName evidence="2">Lipoprotein YhcN</fullName>
    </submittedName>
</protein>
<dbReference type="OrthoDB" id="1707228at2"/>
<dbReference type="GO" id="GO:0030435">
    <property type="term" value="P:sporulation resulting in formation of a cellular spore"/>
    <property type="evidence" value="ECO:0007669"/>
    <property type="project" value="InterPro"/>
</dbReference>
<proteinExistence type="predicted"/>
<sequence length="218" mass="25165">MNRKLITAFTAFALLTGCNVTDDTNDAMRNNDNDGAQPTRFENTGTSDGMNDNNRNHTDYRERNRGEGRFNDHTNKKDQNNRNRFDVAEEAAEQITDKIPEIETAYVLTTENNAYVAARMDTNNKKRNQDGRNNRNNNNMRNPRPNEKGHELTDDMKKRIAEIVRSVDNDIDNVFVSTNPDFYNLTTNYVDDVNAGRPIEGFFDQFGNMIERLFPQNR</sequence>
<reference evidence="2 3" key="1">
    <citation type="submission" date="2019-07" db="EMBL/GenBank/DDBJ databases">
        <title>Whole genome shotgun sequence of Cerasibacillus quisquiliarum NBRC 102429.</title>
        <authorList>
            <person name="Hosoyama A."/>
            <person name="Uohara A."/>
            <person name="Ohji S."/>
            <person name="Ichikawa N."/>
        </authorList>
    </citation>
    <scope>NUCLEOTIDE SEQUENCE [LARGE SCALE GENOMIC DNA]</scope>
    <source>
        <strain evidence="2 3">NBRC 102429</strain>
    </source>
</reference>
<accession>A0A511UVY3</accession>
<dbReference type="RefSeq" id="WP_146936293.1">
    <property type="nucleotide sequence ID" value="NZ_BJXW01000009.1"/>
</dbReference>
<feature type="compositionally biased region" description="Polar residues" evidence="1">
    <location>
        <begin position="20"/>
        <end position="53"/>
    </location>
</feature>
<comment type="caution">
    <text evidence="2">The sequence shown here is derived from an EMBL/GenBank/DDBJ whole genome shotgun (WGS) entry which is preliminary data.</text>
</comment>
<evidence type="ECO:0000313" key="3">
    <source>
        <dbReference type="Proteomes" id="UP000321491"/>
    </source>
</evidence>
<feature type="region of interest" description="Disordered" evidence="1">
    <location>
        <begin position="121"/>
        <end position="152"/>
    </location>
</feature>
<dbReference type="AlphaFoldDB" id="A0A511UVY3"/>
<feature type="region of interest" description="Disordered" evidence="1">
    <location>
        <begin position="20"/>
        <end position="84"/>
    </location>
</feature>
<evidence type="ECO:0000313" key="2">
    <source>
        <dbReference type="EMBL" id="GEN30747.1"/>
    </source>
</evidence>
<dbReference type="NCBIfam" id="TIGR02898">
    <property type="entry name" value="spore_YhcN_YlaJ"/>
    <property type="match status" value="1"/>
</dbReference>
<dbReference type="EMBL" id="BJXW01000009">
    <property type="protein sequence ID" value="GEN30747.1"/>
    <property type="molecule type" value="Genomic_DNA"/>
</dbReference>
<feature type="compositionally biased region" description="Basic and acidic residues" evidence="1">
    <location>
        <begin position="54"/>
        <end position="84"/>
    </location>
</feature>
<feature type="compositionally biased region" description="Basic and acidic residues" evidence="1">
    <location>
        <begin position="122"/>
        <end position="133"/>
    </location>
</feature>
<keyword evidence="3" id="KW-1185">Reference proteome</keyword>
<dbReference type="InterPro" id="IPR019076">
    <property type="entry name" value="Spore_lipoprot_YhcN/YlaJ-like"/>
</dbReference>
<organism evidence="2 3">
    <name type="scientific">Cerasibacillus quisquiliarum</name>
    <dbReference type="NCBI Taxonomy" id="227865"/>
    <lineage>
        <taxon>Bacteria</taxon>
        <taxon>Bacillati</taxon>
        <taxon>Bacillota</taxon>
        <taxon>Bacilli</taxon>
        <taxon>Bacillales</taxon>
        <taxon>Bacillaceae</taxon>
        <taxon>Cerasibacillus</taxon>
    </lineage>
</organism>
<feature type="compositionally biased region" description="Low complexity" evidence="1">
    <location>
        <begin position="134"/>
        <end position="143"/>
    </location>
</feature>
<dbReference type="InterPro" id="IPR014247">
    <property type="entry name" value="Spore_lipoprot_YhcN/YlaJ"/>
</dbReference>
<evidence type="ECO:0000256" key="1">
    <source>
        <dbReference type="SAM" id="MobiDB-lite"/>
    </source>
</evidence>
<dbReference type="Pfam" id="PF09580">
    <property type="entry name" value="Spore_YhcN_YlaJ"/>
    <property type="match status" value="2"/>
</dbReference>